<dbReference type="GO" id="GO:0051117">
    <property type="term" value="F:ATPase binding"/>
    <property type="evidence" value="ECO:0007669"/>
    <property type="project" value="TreeGrafter"/>
</dbReference>
<evidence type="ECO:0000256" key="1">
    <source>
        <dbReference type="ARBA" id="ARBA00004141"/>
    </source>
</evidence>
<protein>
    <recommendedName>
        <fullName evidence="8">V-type proton ATPase subunit a</fullName>
    </recommendedName>
</protein>
<keyword evidence="6 8" id="KW-0406">Ion transport</keyword>
<keyword evidence="7" id="KW-0472">Membrane</keyword>
<keyword evidence="3 8" id="KW-0813">Transport</keyword>
<dbReference type="InterPro" id="IPR002490">
    <property type="entry name" value="V-ATPase_116kDa_su"/>
</dbReference>
<dbReference type="GO" id="GO:0007035">
    <property type="term" value="P:vacuolar acidification"/>
    <property type="evidence" value="ECO:0007669"/>
    <property type="project" value="TreeGrafter"/>
</dbReference>
<accession>A0AAD4MWC0</accession>
<comment type="caution">
    <text evidence="10">The sequence shown here is derived from an EMBL/GenBank/DDBJ whole genome shotgun (WGS) entry which is preliminary data.</text>
</comment>
<comment type="function">
    <text evidence="8">Essential component of the vacuolar proton pump (V-ATPase), a multimeric enzyme that catalyzes the translocation of protons across the membranes. Required for assembly and activity of the V-ATPase.</text>
</comment>
<evidence type="ECO:0000256" key="3">
    <source>
        <dbReference type="ARBA" id="ARBA00022448"/>
    </source>
</evidence>
<sequence length="249" mass="28536">MGSLYRSEEMSLYQLFLQTESAFNSVAGLGELGLCQFKDLNDGMTPLMRKYVHEVKRCDEMERKIRFVEKELDTHSIPVSEPILDPIPAPTPHDMNDLEATFEKLEEELQMIKDSTDLLRQEYTQLLDIKNVLGKIRILFDEAQMTNALQSISDAEQGYSGPLPTTNGFAPLSTSMTELDKVGTEKTLSGAELKFIAGILRRDRVLAFERVLWRMCHGKVYIRTLDVDEDENSPFVIFHLFTYKNTNRN</sequence>
<reference evidence="10" key="1">
    <citation type="submission" date="2022-01" db="EMBL/GenBank/DDBJ databases">
        <title>Genome Sequence Resource for Two Populations of Ditylenchus destructor, the Migratory Endoparasitic Phytonematode.</title>
        <authorList>
            <person name="Zhang H."/>
            <person name="Lin R."/>
            <person name="Xie B."/>
        </authorList>
    </citation>
    <scope>NUCLEOTIDE SEQUENCE</scope>
    <source>
        <strain evidence="10">BazhouSP</strain>
    </source>
</reference>
<keyword evidence="11" id="KW-1185">Reference proteome</keyword>
<dbReference type="GO" id="GO:0005886">
    <property type="term" value="C:plasma membrane"/>
    <property type="evidence" value="ECO:0007669"/>
    <property type="project" value="TreeGrafter"/>
</dbReference>
<evidence type="ECO:0000256" key="2">
    <source>
        <dbReference type="ARBA" id="ARBA00009904"/>
    </source>
</evidence>
<dbReference type="GO" id="GO:0016471">
    <property type="term" value="C:vacuolar proton-transporting V-type ATPase complex"/>
    <property type="evidence" value="ECO:0007669"/>
    <property type="project" value="TreeGrafter"/>
</dbReference>
<dbReference type="Pfam" id="PF01496">
    <property type="entry name" value="V_ATPase_I"/>
    <property type="match status" value="1"/>
</dbReference>
<evidence type="ECO:0000256" key="5">
    <source>
        <dbReference type="ARBA" id="ARBA00022989"/>
    </source>
</evidence>
<organism evidence="10 11">
    <name type="scientific">Ditylenchus destructor</name>
    <dbReference type="NCBI Taxonomy" id="166010"/>
    <lineage>
        <taxon>Eukaryota</taxon>
        <taxon>Metazoa</taxon>
        <taxon>Ecdysozoa</taxon>
        <taxon>Nematoda</taxon>
        <taxon>Chromadorea</taxon>
        <taxon>Rhabditida</taxon>
        <taxon>Tylenchina</taxon>
        <taxon>Tylenchomorpha</taxon>
        <taxon>Sphaerularioidea</taxon>
        <taxon>Anguinidae</taxon>
        <taxon>Anguininae</taxon>
        <taxon>Ditylenchus</taxon>
    </lineage>
</organism>
<evidence type="ECO:0000313" key="10">
    <source>
        <dbReference type="EMBL" id="KAI1708118.1"/>
    </source>
</evidence>
<gene>
    <name evidence="10" type="ORF">DdX_12066</name>
</gene>
<evidence type="ECO:0000256" key="8">
    <source>
        <dbReference type="RuleBase" id="RU361189"/>
    </source>
</evidence>
<evidence type="ECO:0000256" key="7">
    <source>
        <dbReference type="ARBA" id="ARBA00023136"/>
    </source>
</evidence>
<keyword evidence="5" id="KW-1133">Transmembrane helix</keyword>
<comment type="similarity">
    <text evidence="2 8">Belongs to the V-ATPase 116 kDa subunit family.</text>
</comment>
<dbReference type="PANTHER" id="PTHR11629:SF58">
    <property type="entry name" value="V-TYPE PROTON ATPASE 116 KDA SUBUNIT A 3"/>
    <property type="match status" value="1"/>
</dbReference>
<dbReference type="PANTHER" id="PTHR11629">
    <property type="entry name" value="VACUOLAR PROTON ATPASES"/>
    <property type="match status" value="1"/>
</dbReference>
<dbReference type="AlphaFoldDB" id="A0AAD4MWC0"/>
<dbReference type="GO" id="GO:0033179">
    <property type="term" value="C:proton-transporting V-type ATPase, V0 domain"/>
    <property type="evidence" value="ECO:0007669"/>
    <property type="project" value="InterPro"/>
</dbReference>
<evidence type="ECO:0000256" key="6">
    <source>
        <dbReference type="ARBA" id="ARBA00023065"/>
    </source>
</evidence>
<keyword evidence="8" id="KW-0375">Hydrogen ion transport</keyword>
<dbReference type="EMBL" id="JAKKPZ010000037">
    <property type="protein sequence ID" value="KAI1708118.1"/>
    <property type="molecule type" value="Genomic_DNA"/>
</dbReference>
<dbReference type="GO" id="GO:0046961">
    <property type="term" value="F:proton-transporting ATPase activity, rotational mechanism"/>
    <property type="evidence" value="ECO:0007669"/>
    <property type="project" value="InterPro"/>
</dbReference>
<proteinExistence type="inferred from homology"/>
<evidence type="ECO:0000256" key="9">
    <source>
        <dbReference type="SAM" id="Coils"/>
    </source>
</evidence>
<comment type="subcellular location">
    <subcellularLocation>
        <location evidence="1">Membrane</location>
        <topology evidence="1">Multi-pass membrane protein</topology>
    </subcellularLocation>
</comment>
<keyword evidence="9" id="KW-0175">Coiled coil</keyword>
<dbReference type="Proteomes" id="UP001201812">
    <property type="component" value="Unassembled WGS sequence"/>
</dbReference>
<evidence type="ECO:0000313" key="11">
    <source>
        <dbReference type="Proteomes" id="UP001201812"/>
    </source>
</evidence>
<evidence type="ECO:0000256" key="4">
    <source>
        <dbReference type="ARBA" id="ARBA00022692"/>
    </source>
</evidence>
<keyword evidence="4" id="KW-0812">Transmembrane</keyword>
<name>A0AAD4MWC0_9BILA</name>
<feature type="coiled-coil region" evidence="9">
    <location>
        <begin position="95"/>
        <end position="122"/>
    </location>
</feature>